<dbReference type="Pfam" id="PF22586">
    <property type="entry name" value="ANCHR-like_BBOX"/>
    <property type="match status" value="1"/>
</dbReference>
<dbReference type="GO" id="GO:0005813">
    <property type="term" value="C:centrosome"/>
    <property type="evidence" value="ECO:0007669"/>
    <property type="project" value="TreeGrafter"/>
</dbReference>
<proteinExistence type="predicted"/>
<dbReference type="GO" id="GO:0044878">
    <property type="term" value="P:mitotic cytokinesis checkpoint signaling"/>
    <property type="evidence" value="ECO:0007669"/>
    <property type="project" value="TreeGrafter"/>
</dbReference>
<dbReference type="OrthoDB" id="5407799at2759"/>
<reference evidence="2" key="1">
    <citation type="submission" date="2020-11" db="EMBL/GenBank/DDBJ databases">
        <authorList>
            <person name="Tran Van P."/>
        </authorList>
    </citation>
    <scope>NUCLEOTIDE SEQUENCE</scope>
</reference>
<dbReference type="AlphaFoldDB" id="A0A7R9LXV0"/>
<name>A0A7R9LXV0_9ACAR</name>
<dbReference type="EMBL" id="CAJPVJ010003245">
    <property type="protein sequence ID" value="CAG2167345.1"/>
    <property type="molecule type" value="Genomic_DNA"/>
</dbReference>
<dbReference type="PANTHER" id="PTHR46603">
    <property type="entry name" value="ABSCISSION/NOCUT CHECKPOINT REGULATOR"/>
    <property type="match status" value="1"/>
</dbReference>
<dbReference type="EMBL" id="OC918070">
    <property type="protein sequence ID" value="CAD7648623.1"/>
    <property type="molecule type" value="Genomic_DNA"/>
</dbReference>
<feature type="compositionally biased region" description="Basic and acidic residues" evidence="1">
    <location>
        <begin position="114"/>
        <end position="127"/>
    </location>
</feature>
<dbReference type="Proteomes" id="UP000728032">
    <property type="component" value="Unassembled WGS sequence"/>
</dbReference>
<dbReference type="GO" id="GO:0009838">
    <property type="term" value="P:abscission"/>
    <property type="evidence" value="ECO:0007669"/>
    <property type="project" value="TreeGrafter"/>
</dbReference>
<feature type="region of interest" description="Disordered" evidence="1">
    <location>
        <begin position="114"/>
        <end position="136"/>
    </location>
</feature>
<dbReference type="GO" id="GO:0032154">
    <property type="term" value="C:cleavage furrow"/>
    <property type="evidence" value="ECO:0007669"/>
    <property type="project" value="TreeGrafter"/>
</dbReference>
<protein>
    <submittedName>
        <fullName evidence="2">Uncharacterized protein</fullName>
    </submittedName>
</protein>
<dbReference type="PANTHER" id="PTHR46603:SF1">
    <property type="entry name" value="ABSCISSION_NOCUT CHECKPOINT REGULATOR"/>
    <property type="match status" value="1"/>
</dbReference>
<gene>
    <name evidence="2" type="ORF">ONB1V03_LOCUS6852</name>
</gene>
<dbReference type="GO" id="GO:0030496">
    <property type="term" value="C:midbody"/>
    <property type="evidence" value="ECO:0007669"/>
    <property type="project" value="TreeGrafter"/>
</dbReference>
<feature type="region of interest" description="Disordered" evidence="1">
    <location>
        <begin position="19"/>
        <end position="38"/>
    </location>
</feature>
<evidence type="ECO:0000313" key="3">
    <source>
        <dbReference type="Proteomes" id="UP000728032"/>
    </source>
</evidence>
<accession>A0A7R9LXV0</accession>
<dbReference type="InterPro" id="IPR044553">
    <property type="entry name" value="Bbox1_ANCHR"/>
</dbReference>
<sequence length="237" mass="27312">MSGKPLDRGMSCEEEIEERLRRLKSDETSEERSVRSQKAIEERLARLKGMDPKHYSMPPITVFQPIRHKTDTQKADDLLSQFAEELKIDDSYRHPLPIDTRRLSTDQDIERRLARLKGDEGSDERPKGTSVMDIDTDLDDEEIEKRLFERLLAESKLPAIPTLPLDPQVLEVCEESVGMGSDCLPWCQICNEDAVIKCIDCCGDLYCKECFLDFHDDSDLKKHRTEPFRAPVSQHSF</sequence>
<dbReference type="GO" id="GO:0032266">
    <property type="term" value="F:phosphatidylinositol-3-phosphate binding"/>
    <property type="evidence" value="ECO:0007669"/>
    <property type="project" value="TreeGrafter"/>
</dbReference>
<dbReference type="CDD" id="cd19817">
    <property type="entry name" value="Bbox1_ANCHR-like"/>
    <property type="match status" value="1"/>
</dbReference>
<evidence type="ECO:0000256" key="1">
    <source>
        <dbReference type="SAM" id="MobiDB-lite"/>
    </source>
</evidence>
<evidence type="ECO:0000313" key="2">
    <source>
        <dbReference type="EMBL" id="CAD7648623.1"/>
    </source>
</evidence>
<dbReference type="SUPFAM" id="SSF57845">
    <property type="entry name" value="B-box zinc-binding domain"/>
    <property type="match status" value="1"/>
</dbReference>
<keyword evidence="3" id="KW-1185">Reference proteome</keyword>
<organism evidence="2">
    <name type="scientific">Oppiella nova</name>
    <dbReference type="NCBI Taxonomy" id="334625"/>
    <lineage>
        <taxon>Eukaryota</taxon>
        <taxon>Metazoa</taxon>
        <taxon>Ecdysozoa</taxon>
        <taxon>Arthropoda</taxon>
        <taxon>Chelicerata</taxon>
        <taxon>Arachnida</taxon>
        <taxon>Acari</taxon>
        <taxon>Acariformes</taxon>
        <taxon>Sarcoptiformes</taxon>
        <taxon>Oribatida</taxon>
        <taxon>Brachypylina</taxon>
        <taxon>Oppioidea</taxon>
        <taxon>Oppiidae</taxon>
        <taxon>Oppiella</taxon>
    </lineage>
</organism>